<dbReference type="InterPro" id="IPR035994">
    <property type="entry name" value="Nucleoside_phosphorylase_sf"/>
</dbReference>
<dbReference type="PANTHER" id="PTHR46832">
    <property type="entry name" value="5'-METHYLTHIOADENOSINE/S-ADENOSYLHOMOCYSTEINE NUCLEOSIDASE"/>
    <property type="match status" value="1"/>
</dbReference>
<evidence type="ECO:0000256" key="2">
    <source>
        <dbReference type="ARBA" id="ARBA00011974"/>
    </source>
</evidence>
<dbReference type="CDD" id="cd09008">
    <property type="entry name" value="MTAN"/>
    <property type="match status" value="1"/>
</dbReference>
<keyword evidence="6" id="KW-0732">Signal</keyword>
<dbReference type="InterPro" id="IPR000845">
    <property type="entry name" value="Nucleoside_phosphorylase_d"/>
</dbReference>
<dbReference type="GO" id="GO:0009164">
    <property type="term" value="P:nucleoside catabolic process"/>
    <property type="evidence" value="ECO:0007669"/>
    <property type="project" value="InterPro"/>
</dbReference>
<dbReference type="AlphaFoldDB" id="A0A1V9FU53"/>
<dbReference type="InterPro" id="IPR010049">
    <property type="entry name" value="MTA_SAH_Nsdase"/>
</dbReference>
<dbReference type="UniPathway" id="UPA00904">
    <property type="reaction ID" value="UER00871"/>
</dbReference>
<dbReference type="Pfam" id="PF01048">
    <property type="entry name" value="PNP_UDP_1"/>
    <property type="match status" value="1"/>
</dbReference>
<evidence type="ECO:0000256" key="4">
    <source>
        <dbReference type="ARBA" id="ARBA00022801"/>
    </source>
</evidence>
<dbReference type="Proteomes" id="UP000192796">
    <property type="component" value="Unassembled WGS sequence"/>
</dbReference>
<name>A0A1V9FU53_9BACT</name>
<reference evidence="8 9" key="1">
    <citation type="submission" date="2016-03" db="EMBL/GenBank/DDBJ databases">
        <title>Niastella vici sp. nov., isolated from farmland soil.</title>
        <authorList>
            <person name="Chen L."/>
            <person name="Wang D."/>
            <person name="Yang S."/>
            <person name="Wang G."/>
        </authorList>
    </citation>
    <scope>NUCLEOTIDE SEQUENCE [LARGE SCALE GENOMIC DNA]</scope>
    <source>
        <strain evidence="8 9">DJ57</strain>
    </source>
</reference>
<accession>A0A1V9FU53</accession>
<dbReference type="Gene3D" id="3.40.50.1580">
    <property type="entry name" value="Nucleoside phosphorylase domain"/>
    <property type="match status" value="1"/>
</dbReference>
<evidence type="ECO:0000256" key="5">
    <source>
        <dbReference type="ARBA" id="ARBA00023167"/>
    </source>
</evidence>
<dbReference type="GO" id="GO:0005829">
    <property type="term" value="C:cytosol"/>
    <property type="evidence" value="ECO:0007669"/>
    <property type="project" value="TreeGrafter"/>
</dbReference>
<feature type="signal peptide" evidence="6">
    <location>
        <begin position="1"/>
        <end position="18"/>
    </location>
</feature>
<dbReference type="EC" id="3.2.2.9" evidence="2"/>
<dbReference type="GO" id="GO:0019284">
    <property type="term" value="P:L-methionine salvage from S-adenosylmethionine"/>
    <property type="evidence" value="ECO:0007669"/>
    <property type="project" value="TreeGrafter"/>
</dbReference>
<keyword evidence="4" id="KW-0378">Hydrolase</keyword>
<comment type="caution">
    <text evidence="8">The sequence shown here is derived from an EMBL/GenBank/DDBJ whole genome shotgun (WGS) entry which is preliminary data.</text>
</comment>
<dbReference type="NCBIfam" id="NF004079">
    <property type="entry name" value="PRK05584.1"/>
    <property type="match status" value="1"/>
</dbReference>
<dbReference type="OrthoDB" id="9792278at2"/>
<evidence type="ECO:0000256" key="1">
    <source>
        <dbReference type="ARBA" id="ARBA00004945"/>
    </source>
</evidence>
<protein>
    <recommendedName>
        <fullName evidence="2">adenosylhomocysteine nucleosidase</fullName>
        <ecNumber evidence="2">3.2.2.9</ecNumber>
    </recommendedName>
</protein>
<proteinExistence type="predicted"/>
<evidence type="ECO:0000313" key="8">
    <source>
        <dbReference type="EMBL" id="OQP61766.1"/>
    </source>
</evidence>
<evidence type="ECO:0000313" key="9">
    <source>
        <dbReference type="Proteomes" id="UP000192796"/>
    </source>
</evidence>
<dbReference type="GO" id="GO:0019509">
    <property type="term" value="P:L-methionine salvage from methylthioadenosine"/>
    <property type="evidence" value="ECO:0007669"/>
    <property type="project" value="UniProtKB-UniPathway"/>
</dbReference>
<dbReference type="EMBL" id="LVYD01000056">
    <property type="protein sequence ID" value="OQP61766.1"/>
    <property type="molecule type" value="Genomic_DNA"/>
</dbReference>
<comment type="pathway">
    <text evidence="1">Amino-acid biosynthesis; L-methionine biosynthesis via salvage pathway; S-methyl-5-thio-alpha-D-ribose 1-phosphate from S-methyl-5'-thioadenosine (hydrolase route): step 1/2.</text>
</comment>
<keyword evidence="5" id="KW-0486">Methionine biosynthesis</keyword>
<feature type="domain" description="Nucleoside phosphorylase" evidence="7">
    <location>
        <begin position="28"/>
        <end position="269"/>
    </location>
</feature>
<dbReference type="NCBIfam" id="TIGR01704">
    <property type="entry name" value="MTA_SAH-Nsdase"/>
    <property type="match status" value="1"/>
</dbReference>
<organism evidence="8 9">
    <name type="scientific">Niastella vici</name>
    <dbReference type="NCBI Taxonomy" id="1703345"/>
    <lineage>
        <taxon>Bacteria</taxon>
        <taxon>Pseudomonadati</taxon>
        <taxon>Bacteroidota</taxon>
        <taxon>Chitinophagia</taxon>
        <taxon>Chitinophagales</taxon>
        <taxon>Chitinophagaceae</taxon>
        <taxon>Niastella</taxon>
    </lineage>
</organism>
<dbReference type="GO" id="GO:0008930">
    <property type="term" value="F:methylthioadenosine nucleosidase activity"/>
    <property type="evidence" value="ECO:0007669"/>
    <property type="project" value="InterPro"/>
</dbReference>
<gene>
    <name evidence="8" type="ORF">A3860_31380</name>
</gene>
<sequence>MRTTILLFFCITTIATQAQIKNTTAVTGILGAFGEEIKYLLTQVQQQKETVIQQVHFTEGILQGKKVVIAQTGIGKVNAAITTTLMLEHFQPRAIIFTGIAGGVNPVLQPGDLVIGTRVAYHDYGAIVPDSIIRKPTRNPFTLSENPLYFTCDSALVANARIIGNSIPLEKITRSTGEQAPRIITGTIVTGDVFVSSNKAAGDLVQQLQADATEMEGAAVAQVCWQQKTPFIVIRSMSDNANNNAHTDVAAFYQIAARNSAKFVMAILEYPAAP</sequence>
<evidence type="ECO:0000256" key="6">
    <source>
        <dbReference type="SAM" id="SignalP"/>
    </source>
</evidence>
<dbReference type="STRING" id="1703345.A3860_31380"/>
<evidence type="ECO:0000256" key="3">
    <source>
        <dbReference type="ARBA" id="ARBA00022605"/>
    </source>
</evidence>
<dbReference type="SUPFAM" id="SSF53167">
    <property type="entry name" value="Purine and uridine phosphorylases"/>
    <property type="match status" value="1"/>
</dbReference>
<feature type="chain" id="PRO_5010729768" description="adenosylhomocysteine nucleosidase" evidence="6">
    <location>
        <begin position="19"/>
        <end position="274"/>
    </location>
</feature>
<evidence type="ECO:0000259" key="7">
    <source>
        <dbReference type="Pfam" id="PF01048"/>
    </source>
</evidence>
<dbReference type="GO" id="GO:0008782">
    <property type="term" value="F:adenosylhomocysteine nucleosidase activity"/>
    <property type="evidence" value="ECO:0007669"/>
    <property type="project" value="UniProtKB-EC"/>
</dbReference>
<dbReference type="RefSeq" id="WP_081150531.1">
    <property type="nucleotide sequence ID" value="NZ_LVYD01000056.1"/>
</dbReference>
<keyword evidence="9" id="KW-1185">Reference proteome</keyword>
<keyword evidence="3" id="KW-0028">Amino-acid biosynthesis</keyword>
<dbReference type="PANTHER" id="PTHR46832:SF1">
    <property type="entry name" value="5'-METHYLTHIOADENOSINE_S-ADENOSYLHOMOCYSTEINE NUCLEOSIDASE"/>
    <property type="match status" value="1"/>
</dbReference>